<keyword evidence="1" id="KW-0732">Signal</keyword>
<accession>A0A975P148</accession>
<evidence type="ECO:0000313" key="3">
    <source>
        <dbReference type="Proteomes" id="UP000676951"/>
    </source>
</evidence>
<keyword evidence="3" id="KW-1185">Reference proteome</keyword>
<gene>
    <name evidence="2" type="ORF">KMZ93_05670</name>
</gene>
<protein>
    <recommendedName>
        <fullName evidence="4">Sulfur globule protein</fullName>
    </recommendedName>
</protein>
<evidence type="ECO:0000256" key="1">
    <source>
        <dbReference type="SAM" id="SignalP"/>
    </source>
</evidence>
<dbReference type="AlphaFoldDB" id="A0A975P148"/>
<dbReference type="EMBL" id="CP076136">
    <property type="protein sequence ID" value="QWG24396.1"/>
    <property type="molecule type" value="Genomic_DNA"/>
</dbReference>
<dbReference type="RefSeq" id="WP_215605140.1">
    <property type="nucleotide sequence ID" value="NZ_CP076136.1"/>
</dbReference>
<dbReference type="Proteomes" id="UP000676951">
    <property type="component" value="Chromosome"/>
</dbReference>
<sequence>MLRKFSLALVAAASLGAMALAPTSASAGWKGGWPHHHHHHGHGFGIGFGGYGYNDGGCYRTRLVLTKFGYRYRVVNVCAW</sequence>
<proteinExistence type="predicted"/>
<feature type="signal peptide" evidence="1">
    <location>
        <begin position="1"/>
        <end position="27"/>
    </location>
</feature>
<name>A0A975P148_9BRAD</name>
<evidence type="ECO:0008006" key="4">
    <source>
        <dbReference type="Google" id="ProtNLM"/>
    </source>
</evidence>
<reference evidence="2 3" key="1">
    <citation type="submission" date="2021-06" db="EMBL/GenBank/DDBJ databases">
        <title>Bradyrhizobium sp. S2-11-4 Genome sequencing.</title>
        <authorList>
            <person name="Jin L."/>
        </authorList>
    </citation>
    <scope>NUCLEOTIDE SEQUENCE [LARGE SCALE GENOMIC DNA]</scope>
    <source>
        <strain evidence="2 3">S2-11-4</strain>
    </source>
</reference>
<organism evidence="2 3">
    <name type="scientific">Bradyrhizobium sediminis</name>
    <dbReference type="NCBI Taxonomy" id="2840469"/>
    <lineage>
        <taxon>Bacteria</taxon>
        <taxon>Pseudomonadati</taxon>
        <taxon>Pseudomonadota</taxon>
        <taxon>Alphaproteobacteria</taxon>
        <taxon>Hyphomicrobiales</taxon>
        <taxon>Nitrobacteraceae</taxon>
        <taxon>Bradyrhizobium</taxon>
    </lineage>
</organism>
<feature type="chain" id="PRO_5037639868" description="Sulfur globule protein" evidence="1">
    <location>
        <begin position="28"/>
        <end position="80"/>
    </location>
</feature>
<evidence type="ECO:0000313" key="2">
    <source>
        <dbReference type="EMBL" id="QWG24396.1"/>
    </source>
</evidence>